<sequence length="2041" mass="234124">MKDPIKAFDTIKDNYIRYVETAFNTKFASVNAERRVKLNTDRVLYREPWIEPLPDYKSSGITITQLTKADVPNMDDVELETFKSLVKTGLFSDAFPMYAHQANMLKQAMNNKHCIITSGTGSGKTESFLLPLFAQISKELSKWGKSKGTNTNCWWNNSDLADKDIVKNFELSSEVRQRPDDGRPQAVRALILYPMNALVEDQLTRLRKSLDSDKTRTWLKNNANNNSIYFGRYTGSTPSSGELFSFNESGTKIINKYKVEELRKELASLEKAANDIKQHIEENKNISDGLSDTPENLIAFYPRLDGAEMRTRFDMQVAPPDIMITNYSMLSIMLMRDIDSGIFDKTKAWLNCDDEYSKDLSAIEKEKEKENRVFHLIIDELHLYRGTQGTEVAYLLKLILNRLGLHPNHSQLKILASSASLDANDSKSIDFIQDFFGVSDAKSSFSIIKGENNPVHPLSSGVIHLPTDPFKKISESFYANNGNVDSDEFINQCLLTANELKLFANITLIEDEPRRLVLKVLLNKKLELRERLYNACTIDGNERAVCSLRANGDIEGKDILTEKLFGDSASNNDLRKALSGLLILRSMYDLPEFRKIESENNESKLPRLRFHYFFRNIEGLWGSLNANDIEDNFKDEERTVGKLYSQAQIKSEKGYRVLELLYCDNCGTTLFGGSRLKASDDTGSFFELLPLSPNIEGIPEKTPHKLLEKRTYQEYAVFWVKGNQDFEPHERPNGYWRQTTINNSINQKDYISTWERASINIYSGDIKETYEKAEQEPNNWRRGYYFKIAHKDSPRIDIALNTSVADTHKATPCVCPACGVNNSKHTQGSNKNKISSIRGFRTGFAKSSQMFAKELMYQLPSKQDERKLVVFSDSREDSAQVANGIERNHFLDLLRELLIRELNSRLIIKLEILKAFKQDNIEKVSEFRKTHHELVDEVDDIWYNANTHRTTPQAISDKKFALRKMQEIETRIIKVRDLVDYTNNLNLAPLVKRIAELGINPGGNDIRLQSTPDTKIPWYKVIQFENPQQWIEGVDDEFIKEIKKGTLRKMANMFFASLFYSFESSALGYLTINPDTPALTKYAATVGLAPNVFLEIVNSTIRILGDKYTHNQVDEDNFPFDIISYNNFPSLCKGYIYNVADRLSISDTLLGQNIFELLTEINLLSGNTGLQFEDLFIKASIASDEVWLSSRSRRAHLHFSGGVCTQTKSLLNPSNKTTCEKIWEENYLSHSAMIQNREPIRIHCEELTGQTDNQFQRQRHFRNVILKTEGSPLVKQIDLLSVTTTLEVGVDIGALQAVMLANMPPQRFNYQQRVGRAGRRGQAYSVILTFCRGRSHDEFYFSNPQKITGDAPPTPFLTMKQERICLRLLSKEILRQAYLTINVNENFDESKSSIHGVFGKTQNWDRYKEQITNWINTNNDAIKLVIDCITPYQISSLKERFQAYFTDVLSIDGFISKLESVIMNAEIPTDDISQKFAEGGILPMFGMPTDVKYFYHGTAPNYETLKIDRGQAMAVYEFAPGAQKTKDKAIYQSIGFTSDIVKLNDGGRDILTNRIDSLTGNSPFYLSRWMERCKQCGYNKSFNEDEEPTNLQCPSCGNFDTYTYGKFRIKSPKAYRGNFLLGADNKDEADFVTNRPPIYADRSTEDDANRLDKNVGNAKLIISDKDVTWRINTNGDKFYSGSYYEIRNYNPETRKNSIFRNQWIQDAFVPTAIGTNNPFINENGYSIEFINKIQEHPLALAINKKTEILKLYPTSVPPELHLDMFSLKDKPNYFERQSLGVRAGFYSSAFLLQRVLADTLDVDPTEIEIADITKREIHDIVKKNVAEIILTDELPNGSGFVRKLYEEFESILDEALHPISLDTYITRIHSDEHQSRCNDACYDCLKVYRNMNWHSLLDWRLGLGILRIFRDSNYKSGADGKFEEVELKHWKTFATTLRDQFVESFFVKEGSTKDDYMIDFDGLPAIKYGSARNGRRKIILIVHPFWKLEKPEEDAWYTNRIIEAHEYILSKGGNVEDDFECLDTFNLQRRIGWCFEKIMNK</sequence>
<dbReference type="Proteomes" id="UP000295741">
    <property type="component" value="Unassembled WGS sequence"/>
</dbReference>
<keyword evidence="3" id="KW-0175">Coiled coil</keyword>
<keyword evidence="6" id="KW-0378">Hydrolase</keyword>
<gene>
    <name evidence="6" type="ORF">BC659_1337</name>
</gene>
<dbReference type="Pfam" id="PF00271">
    <property type="entry name" value="Helicase_C"/>
    <property type="match status" value="1"/>
</dbReference>
<dbReference type="Pfam" id="PF00270">
    <property type="entry name" value="DEAD"/>
    <property type="match status" value="1"/>
</dbReference>
<keyword evidence="7" id="KW-1185">Reference proteome</keyword>
<dbReference type="GO" id="GO:0006289">
    <property type="term" value="P:nucleotide-excision repair"/>
    <property type="evidence" value="ECO:0007669"/>
    <property type="project" value="TreeGrafter"/>
</dbReference>
<keyword evidence="1" id="KW-0547">Nucleotide-binding</keyword>
<comment type="caution">
    <text evidence="6">The sequence shown here is derived from an EMBL/GenBank/DDBJ whole genome shotgun (WGS) entry which is preliminary data.</text>
</comment>
<name>A0A4R6J390_9BACT</name>
<dbReference type="InterPro" id="IPR027417">
    <property type="entry name" value="P-loop_NTPase"/>
</dbReference>
<dbReference type="EMBL" id="SNWP01000010">
    <property type="protein sequence ID" value="TDO29251.1"/>
    <property type="molecule type" value="Genomic_DNA"/>
</dbReference>
<evidence type="ECO:0000256" key="1">
    <source>
        <dbReference type="ARBA" id="ARBA00022741"/>
    </source>
</evidence>
<feature type="domain" description="Helicase C-terminal" evidence="5">
    <location>
        <begin position="1171"/>
        <end position="1364"/>
    </location>
</feature>
<evidence type="ECO:0000259" key="5">
    <source>
        <dbReference type="PROSITE" id="PS51194"/>
    </source>
</evidence>
<dbReference type="PROSITE" id="PS51194">
    <property type="entry name" value="HELICASE_CTER"/>
    <property type="match status" value="1"/>
</dbReference>
<dbReference type="PANTHER" id="PTHR47957">
    <property type="entry name" value="ATP-DEPENDENT HELICASE HRQ1"/>
    <property type="match status" value="1"/>
</dbReference>
<evidence type="ECO:0000313" key="6">
    <source>
        <dbReference type="EMBL" id="TDO29251.1"/>
    </source>
</evidence>
<dbReference type="PANTHER" id="PTHR47957:SF3">
    <property type="entry name" value="ATP-DEPENDENT HELICASE HRQ1"/>
    <property type="match status" value="1"/>
</dbReference>
<dbReference type="RefSeq" id="WP_133473853.1">
    <property type="nucleotide sequence ID" value="NZ_SNWP01000010.1"/>
</dbReference>
<evidence type="ECO:0000313" key="7">
    <source>
        <dbReference type="Proteomes" id="UP000295741"/>
    </source>
</evidence>
<reference evidence="6 7" key="1">
    <citation type="submission" date="2019-03" db="EMBL/GenBank/DDBJ databases">
        <title>Genomic Encyclopedia of Archaeal and Bacterial Type Strains, Phase II (KMG-II): from individual species to whole genera.</title>
        <authorList>
            <person name="Goeker M."/>
        </authorList>
    </citation>
    <scope>NUCLEOTIDE SEQUENCE [LARGE SCALE GENOMIC DNA]</scope>
    <source>
        <strain evidence="6 7">DSM 28323</strain>
    </source>
</reference>
<protein>
    <submittedName>
        <fullName evidence="6">Helicase-like protein</fullName>
    </submittedName>
</protein>
<dbReference type="OrthoDB" id="9815222at2"/>
<dbReference type="Gene3D" id="3.40.50.300">
    <property type="entry name" value="P-loop containing nucleotide triphosphate hydrolases"/>
    <property type="match status" value="2"/>
</dbReference>
<dbReference type="PROSITE" id="PS51192">
    <property type="entry name" value="HELICASE_ATP_BIND_1"/>
    <property type="match status" value="1"/>
</dbReference>
<dbReference type="GO" id="GO:0043138">
    <property type="term" value="F:3'-5' DNA helicase activity"/>
    <property type="evidence" value="ECO:0007669"/>
    <property type="project" value="TreeGrafter"/>
</dbReference>
<keyword evidence="2" id="KW-0067">ATP-binding</keyword>
<dbReference type="GO" id="GO:0003676">
    <property type="term" value="F:nucleic acid binding"/>
    <property type="evidence" value="ECO:0007669"/>
    <property type="project" value="InterPro"/>
</dbReference>
<feature type="coiled-coil region" evidence="3">
    <location>
        <begin position="259"/>
        <end position="286"/>
    </location>
</feature>
<dbReference type="SMART" id="SM00487">
    <property type="entry name" value="DEXDc"/>
    <property type="match status" value="1"/>
</dbReference>
<dbReference type="InterPro" id="IPR001650">
    <property type="entry name" value="Helicase_C-like"/>
</dbReference>
<dbReference type="InterPro" id="IPR011545">
    <property type="entry name" value="DEAD/DEAH_box_helicase_dom"/>
</dbReference>
<evidence type="ECO:0000259" key="4">
    <source>
        <dbReference type="PROSITE" id="PS51192"/>
    </source>
</evidence>
<accession>A0A4R6J390</accession>
<evidence type="ECO:0000256" key="3">
    <source>
        <dbReference type="SAM" id="Coils"/>
    </source>
</evidence>
<evidence type="ECO:0000256" key="2">
    <source>
        <dbReference type="ARBA" id="ARBA00022840"/>
    </source>
</evidence>
<dbReference type="GO" id="GO:0036297">
    <property type="term" value="P:interstrand cross-link repair"/>
    <property type="evidence" value="ECO:0007669"/>
    <property type="project" value="TreeGrafter"/>
</dbReference>
<feature type="domain" description="Helicase ATP-binding" evidence="4">
    <location>
        <begin position="105"/>
        <end position="439"/>
    </location>
</feature>
<dbReference type="SMART" id="SM00490">
    <property type="entry name" value="HELICc"/>
    <property type="match status" value="1"/>
</dbReference>
<dbReference type="SUPFAM" id="SSF52540">
    <property type="entry name" value="P-loop containing nucleoside triphosphate hydrolases"/>
    <property type="match status" value="2"/>
</dbReference>
<dbReference type="Pfam" id="PF09369">
    <property type="entry name" value="MZB"/>
    <property type="match status" value="1"/>
</dbReference>
<proteinExistence type="predicted"/>
<keyword evidence="6" id="KW-0347">Helicase</keyword>
<dbReference type="InterPro" id="IPR014001">
    <property type="entry name" value="Helicase_ATP-bd"/>
</dbReference>
<dbReference type="InterPro" id="IPR018973">
    <property type="entry name" value="MZB"/>
</dbReference>
<dbReference type="GO" id="GO:0005524">
    <property type="term" value="F:ATP binding"/>
    <property type="evidence" value="ECO:0007669"/>
    <property type="project" value="UniProtKB-KW"/>
</dbReference>
<organism evidence="6 7">
    <name type="scientific">Sediminibacterium goheungense</name>
    <dbReference type="NCBI Taxonomy" id="1086393"/>
    <lineage>
        <taxon>Bacteria</taxon>
        <taxon>Pseudomonadati</taxon>
        <taxon>Bacteroidota</taxon>
        <taxon>Chitinophagia</taxon>
        <taxon>Chitinophagales</taxon>
        <taxon>Chitinophagaceae</taxon>
        <taxon>Sediminibacterium</taxon>
    </lineage>
</organism>